<keyword evidence="3" id="KW-1185">Reference proteome</keyword>
<evidence type="ECO:0000313" key="3">
    <source>
        <dbReference type="Proteomes" id="UP000323621"/>
    </source>
</evidence>
<proteinExistence type="predicted"/>
<dbReference type="PANTHER" id="PTHR37947:SF1">
    <property type="entry name" value="BLL2462 PROTEIN"/>
    <property type="match status" value="1"/>
</dbReference>
<organism evidence="2 3">
    <name type="scientific">Bizionia gelidisalsuginis</name>
    <dbReference type="NCBI Taxonomy" id="291188"/>
    <lineage>
        <taxon>Bacteria</taxon>
        <taxon>Pseudomonadati</taxon>
        <taxon>Bacteroidota</taxon>
        <taxon>Flavobacteriia</taxon>
        <taxon>Flavobacteriales</taxon>
        <taxon>Flavobacteriaceae</taxon>
        <taxon>Bizionia</taxon>
    </lineage>
</organism>
<comment type="caution">
    <text evidence="2">The sequence shown here is derived from an EMBL/GenBank/DDBJ whole genome shotgun (WGS) entry which is preliminary data.</text>
</comment>
<gene>
    <name evidence="2" type="ORF">ES677_09340</name>
</gene>
<evidence type="ECO:0000313" key="2">
    <source>
        <dbReference type="EMBL" id="TYC11963.1"/>
    </source>
</evidence>
<accession>A0ABY3M9K6</accession>
<dbReference type="InterPro" id="IPR036465">
    <property type="entry name" value="vWFA_dom_sf"/>
</dbReference>
<feature type="transmembrane region" description="Helical" evidence="1">
    <location>
        <begin position="6"/>
        <end position="24"/>
    </location>
</feature>
<dbReference type="PANTHER" id="PTHR37947">
    <property type="entry name" value="BLL2462 PROTEIN"/>
    <property type="match status" value="1"/>
</dbReference>
<protein>
    <submittedName>
        <fullName evidence="2">VWA domain-containing protein</fullName>
    </submittedName>
</protein>
<feature type="transmembrane region" description="Helical" evidence="1">
    <location>
        <begin position="36"/>
        <end position="54"/>
    </location>
</feature>
<dbReference type="EMBL" id="VSKN01000011">
    <property type="protein sequence ID" value="TYC11963.1"/>
    <property type="molecule type" value="Genomic_DNA"/>
</dbReference>
<keyword evidence="1" id="KW-0472">Membrane</keyword>
<keyword evidence="1" id="KW-1133">Transmembrane helix</keyword>
<sequence length="677" mass="77002">MSYQTLLYIILAGIAALLLALFQYKYKTKSASNKTALFVILRTITLFSVFLLLINPEFEQLTITTEKPTLVVAVDNSSSIKHLNQDDKVNQFLIALKENTAINDRFTVDLYSFGSLLQSLDTLGFSENQTNISSAFSSLHQIYKNTVSPTLLITDGNQTFGNDYEFSAKKYNQEIYPIILGDTTLYVDIKLQQLNVNKYVFLKNKFPVEAIAVYSGNSNFSTTFQVTQGNAVVFSKIVSFSKTKTSEVISFNLPANKVGVHAYKATLVPINTEKNKVNNVRDFAVEVIDQKTNVALVSALLHPDLGALKKSIETNEQRSVTLFKPNELLGKLDDFQLVIVYQPDNSFSQLFAEMKDVNKNKFVITGTKTDWTFLNAQSENYRQDITSQTEDYQAHLNTSYSAFIVEDLNFVSLPPLVSSFGAPEFSVPLETLLYKTIGNFKTDEPLLATFEVGSKREAILFGENIWRWRAQNYLNTENFNEFDNFFGKIIQYLSSNKRKNRLELDFDSFYQGATNVVIKAHYFNKNYEFDKTEALSLSIENKDNTLVKAVPFLLNNNVYEADLNDLPAGEYSFTVRTKSENISKAGQFKILEYSVEQQFYNANASKLEYIAKNSNGQSYYIDNYSEMFNNLSENEAFKPLQKSNKSTVPLIDWKYLLALIALSLSVEWFLRKYKGLI</sequence>
<evidence type="ECO:0000256" key="1">
    <source>
        <dbReference type="SAM" id="Phobius"/>
    </source>
</evidence>
<keyword evidence="1" id="KW-0812">Transmembrane</keyword>
<name>A0ABY3M9K6_9FLAO</name>
<dbReference type="Proteomes" id="UP000323621">
    <property type="component" value="Unassembled WGS sequence"/>
</dbReference>
<dbReference type="RefSeq" id="WP_148381098.1">
    <property type="nucleotide sequence ID" value="NZ_VSKN01000011.1"/>
</dbReference>
<reference evidence="2 3" key="1">
    <citation type="submission" date="2019-08" db="EMBL/GenBank/DDBJ databases">
        <title>Genomes of Antarctic Bizionia species.</title>
        <authorList>
            <person name="Bowman J.P."/>
        </authorList>
    </citation>
    <scope>NUCLEOTIDE SEQUENCE [LARGE SCALE GENOMIC DNA]</scope>
    <source>
        <strain evidence="2 3">IC164</strain>
    </source>
</reference>
<dbReference type="SUPFAM" id="SSF53300">
    <property type="entry name" value="vWA-like"/>
    <property type="match status" value="1"/>
</dbReference>